<dbReference type="AlphaFoldDB" id="A0A5K3EWQ2"/>
<evidence type="ECO:0000313" key="1">
    <source>
        <dbReference type="WBParaSite" id="MCU_003721-RA"/>
    </source>
</evidence>
<proteinExistence type="predicted"/>
<organism evidence="1">
    <name type="scientific">Mesocestoides corti</name>
    <name type="common">Flatworm</name>
    <dbReference type="NCBI Taxonomy" id="53468"/>
    <lineage>
        <taxon>Eukaryota</taxon>
        <taxon>Metazoa</taxon>
        <taxon>Spiralia</taxon>
        <taxon>Lophotrochozoa</taxon>
        <taxon>Platyhelminthes</taxon>
        <taxon>Cestoda</taxon>
        <taxon>Eucestoda</taxon>
        <taxon>Cyclophyllidea</taxon>
        <taxon>Mesocestoididae</taxon>
        <taxon>Mesocestoides</taxon>
    </lineage>
</organism>
<accession>A0A5K3EWQ2</accession>
<name>A0A5K3EWQ2_MESCO</name>
<reference evidence="1" key="1">
    <citation type="submission" date="2019-11" db="UniProtKB">
        <authorList>
            <consortium name="WormBaseParasite"/>
        </authorList>
    </citation>
    <scope>IDENTIFICATION</scope>
</reference>
<dbReference type="WBParaSite" id="MCU_003721-RA">
    <property type="protein sequence ID" value="MCU_003721-RA"/>
    <property type="gene ID" value="MCU_003721"/>
</dbReference>
<protein>
    <submittedName>
        <fullName evidence="1">Uncharacterized protein</fullName>
    </submittedName>
</protein>
<sequence length="100" mass="11157">MTPQRRVYCEVVRLKIRLHKAVPLEVSCTRSRPRSFTPSGVRVTRALRTEVCPRANGFSRRFARAPVPVPASRRDLSRCTLSPPSGGVSLPRRCIGSVQT</sequence>